<comment type="caution">
    <text evidence="3">The sequence shown here is derived from an EMBL/GenBank/DDBJ whole genome shotgun (WGS) entry which is preliminary data.</text>
</comment>
<evidence type="ECO:0000313" key="3">
    <source>
        <dbReference type="EMBL" id="KKK52168.1"/>
    </source>
</evidence>
<dbReference type="InterPro" id="IPR010895">
    <property type="entry name" value="CHRD"/>
</dbReference>
<sequence length="207" mass="22741">MKKYHNISEDPLERAKERAKKIAKSKKTQFWTLCICFTILFLLSALGIIGFALVLGVKSDLNGHEYCLDLTGCKEQDQSPAENPPECVGDRDGVGWAKIIVEKNKICIDILIDDISLPIISMHIHGPLTIDAPKIAGIFVPEDGSSSFDVEDNIEIGTGIRIISCESVSKSISDTIIDNPHLFYLNVHNAAFEEGAIRDQLGNGCEN</sequence>
<accession>A0A0F8W6C5</accession>
<feature type="domain" description="CHRD" evidence="2">
    <location>
        <begin position="82"/>
        <end position="201"/>
    </location>
</feature>
<dbReference type="AlphaFoldDB" id="A0A0F8W6C5"/>
<feature type="transmembrane region" description="Helical" evidence="1">
    <location>
        <begin position="30"/>
        <end position="57"/>
    </location>
</feature>
<keyword evidence="1" id="KW-0812">Transmembrane</keyword>
<evidence type="ECO:0000259" key="2">
    <source>
        <dbReference type="Pfam" id="PF07452"/>
    </source>
</evidence>
<keyword evidence="1" id="KW-0472">Membrane</keyword>
<reference evidence="3" key="1">
    <citation type="journal article" date="2015" name="Nature">
        <title>Complex archaea that bridge the gap between prokaryotes and eukaryotes.</title>
        <authorList>
            <person name="Spang A."/>
            <person name="Saw J.H."/>
            <person name="Jorgensen S.L."/>
            <person name="Zaremba-Niedzwiedzka K."/>
            <person name="Martijn J."/>
            <person name="Lind A.E."/>
            <person name="van Eijk R."/>
            <person name="Schleper C."/>
            <person name="Guy L."/>
            <person name="Ettema T.J."/>
        </authorList>
    </citation>
    <scope>NUCLEOTIDE SEQUENCE</scope>
</reference>
<dbReference type="Pfam" id="PF07452">
    <property type="entry name" value="CHRD"/>
    <property type="match status" value="1"/>
</dbReference>
<evidence type="ECO:0000256" key="1">
    <source>
        <dbReference type="SAM" id="Phobius"/>
    </source>
</evidence>
<gene>
    <name evidence="3" type="ORF">LCGC14_3107620</name>
</gene>
<keyword evidence="1" id="KW-1133">Transmembrane helix</keyword>
<protein>
    <recommendedName>
        <fullName evidence="2">CHRD domain-containing protein</fullName>
    </recommendedName>
</protein>
<organism evidence="3">
    <name type="scientific">marine sediment metagenome</name>
    <dbReference type="NCBI Taxonomy" id="412755"/>
    <lineage>
        <taxon>unclassified sequences</taxon>
        <taxon>metagenomes</taxon>
        <taxon>ecological metagenomes</taxon>
    </lineage>
</organism>
<name>A0A0F8W6C5_9ZZZZ</name>
<proteinExistence type="predicted"/>
<dbReference type="EMBL" id="LAZR01067157">
    <property type="protein sequence ID" value="KKK52168.1"/>
    <property type="molecule type" value="Genomic_DNA"/>
</dbReference>